<dbReference type="PANTHER" id="PTHR45528:SF1">
    <property type="entry name" value="SENSOR HISTIDINE KINASE CPXA"/>
    <property type="match status" value="1"/>
</dbReference>
<protein>
    <recommendedName>
        <fullName evidence="3">histidine kinase</fullName>
        <ecNumber evidence="3">2.7.13.3</ecNumber>
    </recommendedName>
</protein>
<evidence type="ECO:0000256" key="13">
    <source>
        <dbReference type="ARBA" id="ARBA00023136"/>
    </source>
</evidence>
<evidence type="ECO:0000259" key="16">
    <source>
        <dbReference type="PROSITE" id="PS50109"/>
    </source>
</evidence>
<dbReference type="EMBL" id="CP043617">
    <property type="protein sequence ID" value="QFR50429.1"/>
    <property type="molecule type" value="Genomic_DNA"/>
</dbReference>
<dbReference type="CDD" id="cd00082">
    <property type="entry name" value="HisKA"/>
    <property type="match status" value="1"/>
</dbReference>
<dbReference type="SMART" id="SM00387">
    <property type="entry name" value="HATPase_c"/>
    <property type="match status" value="1"/>
</dbReference>
<keyword evidence="10" id="KW-0067">ATP-binding</keyword>
<comment type="subcellular location">
    <subcellularLocation>
        <location evidence="2">Cell membrane</location>
        <topology evidence="2">Multi-pass membrane protein</topology>
    </subcellularLocation>
</comment>
<name>A0A5P8P413_9BACT</name>
<keyword evidence="18" id="KW-1185">Reference proteome</keyword>
<evidence type="ECO:0000256" key="8">
    <source>
        <dbReference type="ARBA" id="ARBA00022741"/>
    </source>
</evidence>
<dbReference type="Proteomes" id="UP000326944">
    <property type="component" value="Chromosome"/>
</dbReference>
<evidence type="ECO:0000256" key="4">
    <source>
        <dbReference type="ARBA" id="ARBA00022475"/>
    </source>
</evidence>
<feature type="coiled-coil region" evidence="14">
    <location>
        <begin position="140"/>
        <end position="178"/>
    </location>
</feature>
<dbReference type="KEGG" id="sulg:FJR48_03945"/>
<evidence type="ECO:0000256" key="9">
    <source>
        <dbReference type="ARBA" id="ARBA00022777"/>
    </source>
</evidence>
<dbReference type="InterPro" id="IPR050398">
    <property type="entry name" value="HssS/ArlS-like"/>
</dbReference>
<dbReference type="GO" id="GO:0000155">
    <property type="term" value="F:phosphorelay sensor kinase activity"/>
    <property type="evidence" value="ECO:0007669"/>
    <property type="project" value="InterPro"/>
</dbReference>
<keyword evidence="12" id="KW-0902">Two-component regulatory system</keyword>
<keyword evidence="7 15" id="KW-0812">Transmembrane</keyword>
<keyword evidence="6" id="KW-0808">Transferase</keyword>
<dbReference type="GO" id="GO:0005524">
    <property type="term" value="F:ATP binding"/>
    <property type="evidence" value="ECO:0007669"/>
    <property type="project" value="UniProtKB-KW"/>
</dbReference>
<keyword evidence="14" id="KW-0175">Coiled coil</keyword>
<evidence type="ECO:0000256" key="3">
    <source>
        <dbReference type="ARBA" id="ARBA00012438"/>
    </source>
</evidence>
<dbReference type="InterPro" id="IPR036890">
    <property type="entry name" value="HATPase_C_sf"/>
</dbReference>
<dbReference type="PROSITE" id="PS50109">
    <property type="entry name" value="HIS_KIN"/>
    <property type="match status" value="1"/>
</dbReference>
<dbReference type="SUPFAM" id="SSF47384">
    <property type="entry name" value="Homodimeric domain of signal transducing histidine kinase"/>
    <property type="match status" value="1"/>
</dbReference>
<evidence type="ECO:0000256" key="11">
    <source>
        <dbReference type="ARBA" id="ARBA00022989"/>
    </source>
</evidence>
<dbReference type="SUPFAM" id="SSF55874">
    <property type="entry name" value="ATPase domain of HSP90 chaperone/DNA topoisomerase II/histidine kinase"/>
    <property type="match status" value="1"/>
</dbReference>
<evidence type="ECO:0000256" key="2">
    <source>
        <dbReference type="ARBA" id="ARBA00004651"/>
    </source>
</evidence>
<dbReference type="OrthoDB" id="9761634at2"/>
<keyword evidence="11 15" id="KW-1133">Transmembrane helix</keyword>
<evidence type="ECO:0000256" key="12">
    <source>
        <dbReference type="ARBA" id="ARBA00023012"/>
    </source>
</evidence>
<dbReference type="InterPro" id="IPR003661">
    <property type="entry name" value="HisK_dim/P_dom"/>
</dbReference>
<dbReference type="Gene3D" id="3.30.565.10">
    <property type="entry name" value="Histidine kinase-like ATPase, C-terminal domain"/>
    <property type="match status" value="1"/>
</dbReference>
<dbReference type="PANTHER" id="PTHR45528">
    <property type="entry name" value="SENSOR HISTIDINE KINASE CPXA"/>
    <property type="match status" value="1"/>
</dbReference>
<evidence type="ECO:0000313" key="18">
    <source>
        <dbReference type="Proteomes" id="UP000326944"/>
    </source>
</evidence>
<keyword evidence="4" id="KW-1003">Cell membrane</keyword>
<dbReference type="InterPro" id="IPR036097">
    <property type="entry name" value="HisK_dim/P_sf"/>
</dbReference>
<dbReference type="InterPro" id="IPR003594">
    <property type="entry name" value="HATPase_dom"/>
</dbReference>
<keyword evidence="13 15" id="KW-0472">Membrane</keyword>
<dbReference type="InterPro" id="IPR005467">
    <property type="entry name" value="His_kinase_dom"/>
</dbReference>
<dbReference type="Pfam" id="PF00512">
    <property type="entry name" value="HisKA"/>
    <property type="match status" value="1"/>
</dbReference>
<evidence type="ECO:0000313" key="17">
    <source>
        <dbReference type="EMBL" id="QFR50429.1"/>
    </source>
</evidence>
<gene>
    <name evidence="17" type="ORF">FJR48_03945</name>
</gene>
<feature type="transmembrane region" description="Helical" evidence="15">
    <location>
        <begin position="72"/>
        <end position="95"/>
    </location>
</feature>
<sequence length="404" mass="47630">MKKKNSITIKQADFFTIFIVFIFTVIFAFLLIEENYFDYERTLLKELSISGENLNEEQMQKYHETKKELKRIFIKNTIAIATLAFILFTIVLGLYKILNYLLQRDLQVFLKFFKETAHKDYVLNPHTIFFKDFKIMVGYANNMVDTISEQKRILKDLNQNLEDRVKKKTINLQETNKKLLQEKEFSEEILDAQKKFLRYTVHETNTPLSVILTSIELYTMKHPKDKHLSKIEAAVKNIFSIYDDLSYLVKKDQVEYPKSMINFGDYISYRIDFFKDVATMSKVSFDYNVPEENLHIYFNKTKLQRIVDNTITNAIKYTLAGEIIDVNLKQFGSNIEFSMSSKSKAIKEIDKVFEAYYREEKNREGFGLGLQMVRNICDEEGVEIKVSSDENKTSFTYVFKMIGE</sequence>
<reference evidence="17 18" key="1">
    <citation type="submission" date="2019-09" db="EMBL/GenBank/DDBJ databases">
        <title>Sulfurimonas gotlandica sp. nov., a chemoautotrophic and psychrotolerant epsilonproteobacterium isolated from a pelagic redoxcline, and an emended description of the genus Sulfurimonas.</title>
        <authorList>
            <person name="Wang S."/>
            <person name="Jiang L."/>
            <person name="Shao S."/>
        </authorList>
    </citation>
    <scope>NUCLEOTIDE SEQUENCE [LARGE SCALE GENOMIC DNA]</scope>
    <source>
        <strain evidence="17 18">GYSZ_1</strain>
    </source>
</reference>
<evidence type="ECO:0000256" key="6">
    <source>
        <dbReference type="ARBA" id="ARBA00022679"/>
    </source>
</evidence>
<accession>A0A5P8P413</accession>
<comment type="catalytic activity">
    <reaction evidence="1">
        <text>ATP + protein L-histidine = ADP + protein N-phospho-L-histidine.</text>
        <dbReference type="EC" id="2.7.13.3"/>
    </reaction>
</comment>
<evidence type="ECO:0000256" key="1">
    <source>
        <dbReference type="ARBA" id="ARBA00000085"/>
    </source>
</evidence>
<dbReference type="GO" id="GO:0005886">
    <property type="term" value="C:plasma membrane"/>
    <property type="evidence" value="ECO:0007669"/>
    <property type="project" value="UniProtKB-SubCell"/>
</dbReference>
<evidence type="ECO:0000256" key="7">
    <source>
        <dbReference type="ARBA" id="ARBA00022692"/>
    </source>
</evidence>
<evidence type="ECO:0000256" key="5">
    <source>
        <dbReference type="ARBA" id="ARBA00022553"/>
    </source>
</evidence>
<dbReference type="AlphaFoldDB" id="A0A5P8P413"/>
<evidence type="ECO:0000256" key="14">
    <source>
        <dbReference type="SAM" id="Coils"/>
    </source>
</evidence>
<feature type="transmembrane region" description="Helical" evidence="15">
    <location>
        <begin position="12"/>
        <end position="32"/>
    </location>
</feature>
<evidence type="ECO:0000256" key="10">
    <source>
        <dbReference type="ARBA" id="ARBA00022840"/>
    </source>
</evidence>
<dbReference type="SMART" id="SM00388">
    <property type="entry name" value="HisKA"/>
    <property type="match status" value="1"/>
</dbReference>
<keyword evidence="5" id="KW-0597">Phosphoprotein</keyword>
<proteinExistence type="predicted"/>
<dbReference type="EC" id="2.7.13.3" evidence="3"/>
<dbReference type="Gene3D" id="1.10.287.130">
    <property type="match status" value="1"/>
</dbReference>
<evidence type="ECO:0000256" key="15">
    <source>
        <dbReference type="SAM" id="Phobius"/>
    </source>
</evidence>
<feature type="domain" description="Histidine kinase" evidence="16">
    <location>
        <begin position="199"/>
        <end position="403"/>
    </location>
</feature>
<keyword evidence="9 17" id="KW-0418">Kinase</keyword>
<dbReference type="Pfam" id="PF02518">
    <property type="entry name" value="HATPase_c"/>
    <property type="match status" value="1"/>
</dbReference>
<organism evidence="17 18">
    <name type="scientific">Sulfurimonas lithotrophica</name>
    <dbReference type="NCBI Taxonomy" id="2590022"/>
    <lineage>
        <taxon>Bacteria</taxon>
        <taxon>Pseudomonadati</taxon>
        <taxon>Campylobacterota</taxon>
        <taxon>Epsilonproteobacteria</taxon>
        <taxon>Campylobacterales</taxon>
        <taxon>Sulfurimonadaceae</taxon>
        <taxon>Sulfurimonas</taxon>
    </lineage>
</organism>
<keyword evidence="8" id="KW-0547">Nucleotide-binding</keyword>